<evidence type="ECO:0000313" key="1">
    <source>
        <dbReference type="EMBL" id="OYT03629.1"/>
    </source>
</evidence>
<gene>
    <name evidence="1" type="ORF">CBG21_04990</name>
</gene>
<accession>A0A256VLE9</accession>
<name>A0A256VLE9_LIMRT</name>
<sequence>MKCDDVKTKDEIMKKYGLEKSKFSDLVTECELNDEFSTAIIRITGRTYWIHENEWVAFLEDKAAKYHQQKFGRLRRGA</sequence>
<dbReference type="RefSeq" id="WP_094504169.1">
    <property type="nucleotide sequence ID" value="NZ_NGPH01000030.1"/>
</dbReference>
<organism evidence="1 2">
    <name type="scientific">Limosilactobacillus reuteri</name>
    <name type="common">Lactobacillus reuteri</name>
    <dbReference type="NCBI Taxonomy" id="1598"/>
    <lineage>
        <taxon>Bacteria</taxon>
        <taxon>Bacillati</taxon>
        <taxon>Bacillota</taxon>
        <taxon>Bacilli</taxon>
        <taxon>Lactobacillales</taxon>
        <taxon>Lactobacillaceae</taxon>
        <taxon>Limosilactobacillus</taxon>
    </lineage>
</organism>
<protein>
    <recommendedName>
        <fullName evidence="3">DNA-binding protein</fullName>
    </recommendedName>
</protein>
<comment type="caution">
    <text evidence="1">The sequence shown here is derived from an EMBL/GenBank/DDBJ whole genome shotgun (WGS) entry which is preliminary data.</text>
</comment>
<reference evidence="2" key="1">
    <citation type="submission" date="2017-05" db="EMBL/GenBank/DDBJ databases">
        <authorList>
            <person name="Lin X.B."/>
            <person name="Stothard P."/>
            <person name="Tasseva G."/>
            <person name="Walter J."/>
        </authorList>
    </citation>
    <scope>NUCLEOTIDE SEQUENCE [LARGE SCALE GENOMIC DNA]</scope>
    <source>
        <strain evidence="2">103v</strain>
    </source>
</reference>
<evidence type="ECO:0000313" key="2">
    <source>
        <dbReference type="Proteomes" id="UP000216122"/>
    </source>
</evidence>
<proteinExistence type="predicted"/>
<evidence type="ECO:0008006" key="3">
    <source>
        <dbReference type="Google" id="ProtNLM"/>
    </source>
</evidence>
<dbReference type="EMBL" id="NGQC01000031">
    <property type="protein sequence ID" value="OYT03629.1"/>
    <property type="molecule type" value="Genomic_DNA"/>
</dbReference>
<dbReference type="AlphaFoldDB" id="A0A256VLE9"/>
<reference evidence="1 2" key="2">
    <citation type="submission" date="2017-09" db="EMBL/GenBank/DDBJ databases">
        <title>Tripartite evolution among Lactobacillus johnsonii, Lactobacillus taiwanensis, Lactobacillus reuteri and their rodent host.</title>
        <authorList>
            <person name="Wang T."/>
            <person name="Knowles S."/>
            <person name="Cheng C."/>
        </authorList>
    </citation>
    <scope>NUCLEOTIDE SEQUENCE [LARGE SCALE GENOMIC DNA]</scope>
    <source>
        <strain evidence="1 2">103v</strain>
    </source>
</reference>
<dbReference type="Proteomes" id="UP000216122">
    <property type="component" value="Unassembled WGS sequence"/>
</dbReference>